<proteinExistence type="predicted"/>
<evidence type="ECO:0000256" key="2">
    <source>
        <dbReference type="SAM" id="Phobius"/>
    </source>
</evidence>
<dbReference type="AlphaFoldDB" id="A0AAV9NHB0"/>
<feature type="transmembrane region" description="Helical" evidence="2">
    <location>
        <begin position="169"/>
        <end position="191"/>
    </location>
</feature>
<accession>A0AAV9NHB0</accession>
<protein>
    <submittedName>
        <fullName evidence="3">Uncharacterized protein</fullName>
    </submittedName>
</protein>
<keyword evidence="2" id="KW-0812">Transmembrane</keyword>
<feature type="region of interest" description="Disordered" evidence="1">
    <location>
        <begin position="667"/>
        <end position="725"/>
    </location>
</feature>
<dbReference type="EMBL" id="JAVRRD010000006">
    <property type="protein sequence ID" value="KAK5057838.1"/>
    <property type="molecule type" value="Genomic_DNA"/>
</dbReference>
<evidence type="ECO:0000256" key="1">
    <source>
        <dbReference type="SAM" id="MobiDB-lite"/>
    </source>
</evidence>
<reference evidence="3 4" key="1">
    <citation type="submission" date="2023-08" db="EMBL/GenBank/DDBJ databases">
        <title>Black Yeasts Isolated from many extreme environments.</title>
        <authorList>
            <person name="Coleine C."/>
            <person name="Stajich J.E."/>
            <person name="Selbmann L."/>
        </authorList>
    </citation>
    <scope>NUCLEOTIDE SEQUENCE [LARGE SCALE GENOMIC DNA]</scope>
    <source>
        <strain evidence="3 4">CCFEE 5792</strain>
    </source>
</reference>
<keyword evidence="2" id="KW-1133">Transmembrane helix</keyword>
<gene>
    <name evidence="3" type="ORF">LTR84_011839</name>
</gene>
<feature type="region of interest" description="Disordered" evidence="1">
    <location>
        <begin position="1"/>
        <end position="29"/>
    </location>
</feature>
<dbReference type="Proteomes" id="UP001358417">
    <property type="component" value="Unassembled WGS sequence"/>
</dbReference>
<dbReference type="RefSeq" id="XP_064708956.1">
    <property type="nucleotide sequence ID" value="XM_064855367.1"/>
</dbReference>
<feature type="transmembrane region" description="Helical" evidence="2">
    <location>
        <begin position="575"/>
        <end position="598"/>
    </location>
</feature>
<sequence>MEPQDTSPLTAKANGMLPQTSHNVPPSARSKFPQMATIPALKHTSRADDNANASLQGTTGALREIIWSLVCVSLPMIVLTAIFIGLVYGYLVSEDPLTSDDIFGRPESYDQSAYYVRYSATRLITVSSWTSTVTSFTTTFVMTLVSYPLARSYTRKSDLGVSNELPTTYQFKLIIGLLGGSLGSLWSWLDYCLWRKPIKQTKLLWTTATALLASIVLSFGILAVDTWLHITTSTVPYDTLSSISAQPAFSYGRVLDPFCWNSTTQSEIDDSAQCIGSLGPPGNTVFFPSASETARTLTNLSTVNSVLSCNLRNTSLAYVTAARRDSSLDFQANTYAMSTTCKPVSQECNLEWTSYCTYEVCNANMVTPSIAYNCSPTLSGNMLNNTGTTFDANQGGGSRGTSSTGFFLQLFEKDNYVNPIGTNGGNTTMRNPFYFTTGALLATTDLLASDPEAISSDSQNYAFILSCVSTVYDFVYNTVNGTVVNGTYTASNDTLTANIRWALGNVQAYSRNALESAWISGAQQVNTSQGLSDFFAQRFSETAMSMVVGITQPSLNIAERTREHLLVTRLPKAPFFTLIVLNLLYAVLGVLLAVVAVASQPRATRDVQARLSIAGLVAALFEVDRSSSIGHPKSSPGGIEIAFAEYREKNFTGPRVMVVARDGSHAFEKTTAPEKGTKGNGPATAEDPSVSSAEMSTLLPQTSEEQAQITASENRAFTTGRSSTY</sequence>
<name>A0AAV9NHB0_9EURO</name>
<feature type="transmembrane region" description="Helical" evidence="2">
    <location>
        <begin position="203"/>
        <end position="224"/>
    </location>
</feature>
<keyword evidence="2" id="KW-0472">Membrane</keyword>
<feature type="transmembrane region" description="Helical" evidence="2">
    <location>
        <begin position="126"/>
        <end position="149"/>
    </location>
</feature>
<feature type="compositionally biased region" description="Polar residues" evidence="1">
    <location>
        <begin position="689"/>
        <end position="725"/>
    </location>
</feature>
<organism evidence="3 4">
    <name type="scientific">Exophiala bonariae</name>
    <dbReference type="NCBI Taxonomy" id="1690606"/>
    <lineage>
        <taxon>Eukaryota</taxon>
        <taxon>Fungi</taxon>
        <taxon>Dikarya</taxon>
        <taxon>Ascomycota</taxon>
        <taxon>Pezizomycotina</taxon>
        <taxon>Eurotiomycetes</taxon>
        <taxon>Chaetothyriomycetidae</taxon>
        <taxon>Chaetothyriales</taxon>
        <taxon>Herpotrichiellaceae</taxon>
        <taxon>Exophiala</taxon>
    </lineage>
</organism>
<evidence type="ECO:0000313" key="4">
    <source>
        <dbReference type="Proteomes" id="UP001358417"/>
    </source>
</evidence>
<feature type="compositionally biased region" description="Basic and acidic residues" evidence="1">
    <location>
        <begin position="667"/>
        <end position="677"/>
    </location>
</feature>
<dbReference type="GeneID" id="89979989"/>
<keyword evidence="4" id="KW-1185">Reference proteome</keyword>
<comment type="caution">
    <text evidence="3">The sequence shown here is derived from an EMBL/GenBank/DDBJ whole genome shotgun (WGS) entry which is preliminary data.</text>
</comment>
<evidence type="ECO:0000313" key="3">
    <source>
        <dbReference type="EMBL" id="KAK5057838.1"/>
    </source>
</evidence>
<feature type="transmembrane region" description="Helical" evidence="2">
    <location>
        <begin position="65"/>
        <end position="91"/>
    </location>
</feature>